<feature type="signal peptide" evidence="2">
    <location>
        <begin position="1"/>
        <end position="23"/>
    </location>
</feature>
<dbReference type="Proteomes" id="UP001595075">
    <property type="component" value="Unassembled WGS sequence"/>
</dbReference>
<evidence type="ECO:0000313" key="4">
    <source>
        <dbReference type="EMBL" id="KAL2071116.1"/>
    </source>
</evidence>
<evidence type="ECO:0000256" key="1">
    <source>
        <dbReference type="SAM" id="Coils"/>
    </source>
</evidence>
<organism evidence="4 5">
    <name type="scientific">Oculimacula yallundae</name>
    <dbReference type="NCBI Taxonomy" id="86028"/>
    <lineage>
        <taxon>Eukaryota</taxon>
        <taxon>Fungi</taxon>
        <taxon>Dikarya</taxon>
        <taxon>Ascomycota</taxon>
        <taxon>Pezizomycotina</taxon>
        <taxon>Leotiomycetes</taxon>
        <taxon>Helotiales</taxon>
        <taxon>Ploettnerulaceae</taxon>
        <taxon>Oculimacula</taxon>
    </lineage>
</organism>
<name>A0ABR4CPH3_9HELO</name>
<dbReference type="Pfam" id="PF00856">
    <property type="entry name" value="SET"/>
    <property type="match status" value="1"/>
</dbReference>
<dbReference type="InterPro" id="IPR053185">
    <property type="entry name" value="SET_domain_protein"/>
</dbReference>
<dbReference type="Gene3D" id="2.170.270.10">
    <property type="entry name" value="SET domain"/>
    <property type="match status" value="1"/>
</dbReference>
<dbReference type="PANTHER" id="PTHR47332:SF4">
    <property type="entry name" value="SET DOMAIN-CONTAINING PROTEIN 5"/>
    <property type="match status" value="1"/>
</dbReference>
<reference evidence="4 5" key="1">
    <citation type="journal article" date="2024" name="Commun. Biol.">
        <title>Comparative genomic analysis of thermophilic fungi reveals convergent evolutionary adaptations and gene losses.</title>
        <authorList>
            <person name="Steindorff A.S."/>
            <person name="Aguilar-Pontes M.V."/>
            <person name="Robinson A.J."/>
            <person name="Andreopoulos B."/>
            <person name="LaButti K."/>
            <person name="Kuo A."/>
            <person name="Mondo S."/>
            <person name="Riley R."/>
            <person name="Otillar R."/>
            <person name="Haridas S."/>
            <person name="Lipzen A."/>
            <person name="Grimwood J."/>
            <person name="Schmutz J."/>
            <person name="Clum A."/>
            <person name="Reid I.D."/>
            <person name="Moisan M.C."/>
            <person name="Butler G."/>
            <person name="Nguyen T.T.M."/>
            <person name="Dewar K."/>
            <person name="Conant G."/>
            <person name="Drula E."/>
            <person name="Henrissat B."/>
            <person name="Hansel C."/>
            <person name="Singer S."/>
            <person name="Hutchinson M.I."/>
            <person name="de Vries R.P."/>
            <person name="Natvig D.O."/>
            <person name="Powell A.J."/>
            <person name="Tsang A."/>
            <person name="Grigoriev I.V."/>
        </authorList>
    </citation>
    <scope>NUCLEOTIDE SEQUENCE [LARGE SCALE GENOMIC DNA]</scope>
    <source>
        <strain evidence="4 5">CBS 494.80</strain>
    </source>
</reference>
<accession>A0ABR4CPH3</accession>
<dbReference type="EMBL" id="JAZHXI010000005">
    <property type="protein sequence ID" value="KAL2071116.1"/>
    <property type="molecule type" value="Genomic_DNA"/>
</dbReference>
<dbReference type="CDD" id="cd20071">
    <property type="entry name" value="SET_SMYD"/>
    <property type="match status" value="1"/>
</dbReference>
<dbReference type="SMART" id="SM00317">
    <property type="entry name" value="SET"/>
    <property type="match status" value="1"/>
</dbReference>
<dbReference type="SUPFAM" id="SSF82199">
    <property type="entry name" value="SET domain"/>
    <property type="match status" value="1"/>
</dbReference>
<evidence type="ECO:0000313" key="5">
    <source>
        <dbReference type="Proteomes" id="UP001595075"/>
    </source>
</evidence>
<feature type="chain" id="PRO_5047247761" description="SET domain-containing protein" evidence="2">
    <location>
        <begin position="24"/>
        <end position="386"/>
    </location>
</feature>
<evidence type="ECO:0000259" key="3">
    <source>
        <dbReference type="PROSITE" id="PS50280"/>
    </source>
</evidence>
<keyword evidence="1" id="KW-0175">Coiled coil</keyword>
<keyword evidence="5" id="KW-1185">Reference proteome</keyword>
<dbReference type="InterPro" id="IPR001214">
    <property type="entry name" value="SET_dom"/>
</dbReference>
<dbReference type="PANTHER" id="PTHR47332">
    <property type="entry name" value="SET DOMAIN-CONTAINING PROTEIN 5"/>
    <property type="match status" value="1"/>
</dbReference>
<keyword evidence="2" id="KW-0732">Signal</keyword>
<dbReference type="InterPro" id="IPR046341">
    <property type="entry name" value="SET_dom_sf"/>
</dbReference>
<gene>
    <name evidence="4" type="ORF">VTL71DRAFT_12351</name>
</gene>
<sequence length="386" mass="42508">MGFHLSQHLISLLLLTCAPSALACRTTNASHSTNLLSGNDYCPAANVICNDGTDMYLSVTSVPSISKNESARTDPSSTMLHEQDFGAPPSPLYTITPIPSKGLGLIALLPIPRGTVIILESPLLTVPMPSLSPGKGYPLATMLSSLTSSYSTLSHQSKTLFLSLHNHRFPGDETSTPPQSDLLTIFRSNAYNTGESDVGLFPLIARINHDCRPNSVNYWSEGMGKRVIYAGKDIGVGEEITVTYIPLLKPVKDRRGRLAQYGFTCACEACREEDEGVTGSGKRRGKIADLMDVLEQKVQVRSEKKLVNERLVKRMERLLGLLREEGLVEVEYWVKAFRFGAVFSERAGDLKGARRLVERELEELRLAEEDSSEIEAALERLGRLKR</sequence>
<protein>
    <recommendedName>
        <fullName evidence="3">SET domain-containing protein</fullName>
    </recommendedName>
</protein>
<dbReference type="PROSITE" id="PS50280">
    <property type="entry name" value="SET"/>
    <property type="match status" value="1"/>
</dbReference>
<feature type="domain" description="SET" evidence="3">
    <location>
        <begin position="91"/>
        <end position="245"/>
    </location>
</feature>
<proteinExistence type="predicted"/>
<comment type="caution">
    <text evidence="4">The sequence shown here is derived from an EMBL/GenBank/DDBJ whole genome shotgun (WGS) entry which is preliminary data.</text>
</comment>
<feature type="coiled-coil region" evidence="1">
    <location>
        <begin position="350"/>
        <end position="384"/>
    </location>
</feature>
<evidence type="ECO:0000256" key="2">
    <source>
        <dbReference type="SAM" id="SignalP"/>
    </source>
</evidence>